<keyword evidence="2" id="KW-0472">Membrane</keyword>
<feature type="compositionally biased region" description="Gly residues" evidence="1">
    <location>
        <begin position="276"/>
        <end position="310"/>
    </location>
</feature>
<proteinExistence type="predicted"/>
<feature type="region of interest" description="Disordered" evidence="1">
    <location>
        <begin position="76"/>
        <end position="112"/>
    </location>
</feature>
<comment type="caution">
    <text evidence="3">The sequence shown here is derived from an EMBL/GenBank/DDBJ whole genome shotgun (WGS) entry which is preliminary data.</text>
</comment>
<sequence length="976" mass="101769">MENEEKVQVQDGQEKQPEGQKKKMKTRTKVIAGVAVAALACGVGTGAYLISKNGGIEELLEDSPLADLADKIKGDDVDAGSAGNQDKDGADGASGAGGASGTDGAVQQTGYVDNGGAQVGGTSASNSYPIKMSDLCTFSDPSGLSFDTRYVLHGGSDCIPAKRANAQGYSCKEAYVVLYAKGGQAAGEYVCYVMSSEAEAQRMASAYAGVYNGGGQSAGRWGDVVYVYSSGDYVQTSIRTYYDQGVIKSETPAAYLGMQFYFGGMSEYQPPASSGNGSGGSGGGGGGSTPGGSTPGGTTPGGNTPGGNTPGGDTPSGPEEPDQPDKPDDPDTPDPSGETSVAVTDEQLTDKLEEALATADNSFPVEITDKYTFEDPKGLEYDTRYVLYGGEDSGAVSAAGQIGSQVKGVYEIYYLKDGKLAAVYRCYDAASADDAAQIESMYGGMGEVEVTGRVACIDMDLAMIESMMEMYVQMGYADEATPEAYMAALYKNEGYQYFRNPNPAEEPEEPSGGLTGTTPDEAFSVKVSDSYTYDEAQVLPGPEYDRRYVLYGDETNGFAAQQGANAFYEVIYEQDSRALYEIKIYVMPSAEEAGVLAGQFVDAGLYAVAMPGTDAVLVIGTDLQDTIDMYAQYGQIAEATPRAYIEGFLMKLGMTEVTADGKALTYICLPQADMNRLLYEAEGLLDTGAAQWAETEPTPVIPVTGVLDPEADLSAESVARTAREAEAFDPADAGTVAGETGQQEGFDPAAAGNAAQAADGQQADGRSEAGQAEDSLSQAGTFDPSTAGSMPAGTDGTGDEGAASGAGSETAADGGMAGESGGTALTVGSTAQWNDADFDDAADRLRAGSPAGPQELTVGEGVCFADPQDLDFDTRLVYWGDARSALAAQAAGQGQIAVTQVYEILYAKDGQAVAQYRCIVAGDHIFCQRMKPEKLAERISALPVGQPAFEASLQGYTGWMKQIEQLEEYKEGEETR</sequence>
<feature type="compositionally biased region" description="Basic and acidic residues" evidence="1">
    <location>
        <begin position="1"/>
        <end position="21"/>
    </location>
</feature>
<feature type="compositionally biased region" description="Polar residues" evidence="1">
    <location>
        <begin position="774"/>
        <end position="788"/>
    </location>
</feature>
<gene>
    <name evidence="3" type="ORF">H7U36_12230</name>
</gene>
<feature type="compositionally biased region" description="Low complexity" evidence="1">
    <location>
        <begin position="800"/>
        <end position="814"/>
    </location>
</feature>
<evidence type="ECO:0000313" key="3">
    <source>
        <dbReference type="EMBL" id="MBM6738856.1"/>
    </source>
</evidence>
<keyword evidence="2" id="KW-0812">Transmembrane</keyword>
<feature type="region of interest" description="Disordered" evidence="1">
    <location>
        <begin position="1"/>
        <end position="27"/>
    </location>
</feature>
<feature type="transmembrane region" description="Helical" evidence="2">
    <location>
        <begin position="30"/>
        <end position="50"/>
    </location>
</feature>
<keyword evidence="2" id="KW-1133">Transmembrane helix</keyword>
<name>A0ABS2EB34_9FIRM</name>
<evidence type="ECO:0000256" key="1">
    <source>
        <dbReference type="SAM" id="MobiDB-lite"/>
    </source>
</evidence>
<dbReference type="RefSeq" id="WP_205156248.1">
    <property type="nucleotide sequence ID" value="NZ_JACLYY010000013.1"/>
</dbReference>
<protein>
    <submittedName>
        <fullName evidence="3">Uncharacterized protein</fullName>
    </submittedName>
</protein>
<dbReference type="EMBL" id="JACLYY010000013">
    <property type="protein sequence ID" value="MBM6738856.1"/>
    <property type="molecule type" value="Genomic_DNA"/>
</dbReference>
<dbReference type="Proteomes" id="UP000716906">
    <property type="component" value="Unassembled WGS sequence"/>
</dbReference>
<feature type="region of interest" description="Disordered" evidence="1">
    <location>
        <begin position="271"/>
        <end position="344"/>
    </location>
</feature>
<organism evidence="3 4">
    <name type="scientific">Faecalicatena fissicatena</name>
    <dbReference type="NCBI Taxonomy" id="290055"/>
    <lineage>
        <taxon>Bacteria</taxon>
        <taxon>Bacillati</taxon>
        <taxon>Bacillota</taxon>
        <taxon>Clostridia</taxon>
        <taxon>Lachnospirales</taxon>
        <taxon>Lachnospiraceae</taxon>
        <taxon>Faecalicatena</taxon>
    </lineage>
</organism>
<feature type="compositionally biased region" description="Gly residues" evidence="1">
    <location>
        <begin position="92"/>
        <end position="101"/>
    </location>
</feature>
<accession>A0ABS2EB34</accession>
<feature type="region of interest" description="Disordered" evidence="1">
    <location>
        <begin position="726"/>
        <end position="826"/>
    </location>
</feature>
<reference evidence="3 4" key="1">
    <citation type="journal article" date="2021" name="Sci. Rep.">
        <title>The distribution of antibiotic resistance genes in chicken gut microbiota commensals.</title>
        <authorList>
            <person name="Juricova H."/>
            <person name="Matiasovicova J."/>
            <person name="Kubasova T."/>
            <person name="Cejkova D."/>
            <person name="Rychlik I."/>
        </authorList>
    </citation>
    <scope>NUCLEOTIDE SEQUENCE [LARGE SCALE GENOMIC DNA]</scope>
    <source>
        <strain evidence="3 4">An773</strain>
    </source>
</reference>
<keyword evidence="4" id="KW-1185">Reference proteome</keyword>
<feature type="region of interest" description="Disordered" evidence="1">
    <location>
        <begin position="499"/>
        <end position="519"/>
    </location>
</feature>
<feature type="compositionally biased region" description="Low complexity" evidence="1">
    <location>
        <begin position="747"/>
        <end position="764"/>
    </location>
</feature>
<evidence type="ECO:0000256" key="2">
    <source>
        <dbReference type="SAM" id="Phobius"/>
    </source>
</evidence>
<evidence type="ECO:0000313" key="4">
    <source>
        <dbReference type="Proteomes" id="UP000716906"/>
    </source>
</evidence>